<dbReference type="GO" id="GO:0016740">
    <property type="term" value="F:transferase activity"/>
    <property type="evidence" value="ECO:0007669"/>
    <property type="project" value="UniProtKB-ARBA"/>
</dbReference>
<evidence type="ECO:0000313" key="15">
    <source>
        <dbReference type="Proteomes" id="UP000283585"/>
    </source>
</evidence>
<dbReference type="Proteomes" id="UP000283585">
    <property type="component" value="Unassembled WGS sequence"/>
</dbReference>
<comment type="catalytic activity">
    <reaction evidence="2">
        <text>biotin + L-lysyl-[protein] + ATP = N(6)-biotinyl-L-lysyl-[protein] + AMP + diphosphate + H(+)</text>
        <dbReference type="Rhea" id="RHEA:11756"/>
        <dbReference type="Rhea" id="RHEA-COMP:9752"/>
        <dbReference type="Rhea" id="RHEA-COMP:10505"/>
        <dbReference type="ChEBI" id="CHEBI:15378"/>
        <dbReference type="ChEBI" id="CHEBI:29969"/>
        <dbReference type="ChEBI" id="CHEBI:30616"/>
        <dbReference type="ChEBI" id="CHEBI:33019"/>
        <dbReference type="ChEBI" id="CHEBI:57586"/>
        <dbReference type="ChEBI" id="CHEBI:83144"/>
        <dbReference type="ChEBI" id="CHEBI:456215"/>
        <dbReference type="EC" id="6.3.4.15"/>
    </reaction>
</comment>
<reference evidence="4 11" key="1">
    <citation type="submission" date="2015-09" db="EMBL/GenBank/DDBJ databases">
        <authorList>
            <consortium name="Pathogen Informatics"/>
        </authorList>
    </citation>
    <scope>NUCLEOTIDE SEQUENCE [LARGE SCALE GENOMIC DNA]</scope>
    <source>
        <strain evidence="4 11">2789STDY5608837</strain>
    </source>
</reference>
<dbReference type="GO" id="GO:0003677">
    <property type="term" value="F:DNA binding"/>
    <property type="evidence" value="ECO:0007669"/>
    <property type="project" value="UniProtKB-UniRule"/>
</dbReference>
<dbReference type="InterPro" id="IPR004408">
    <property type="entry name" value="Biotin_CoA_COase_ligase"/>
</dbReference>
<dbReference type="Proteomes" id="UP000284220">
    <property type="component" value="Unassembled WGS sequence"/>
</dbReference>
<feature type="domain" description="BPL/LPL catalytic" evidence="3">
    <location>
        <begin position="74"/>
        <end position="267"/>
    </location>
</feature>
<reference evidence="12 13" key="2">
    <citation type="submission" date="2018-08" db="EMBL/GenBank/DDBJ databases">
        <title>A genome reference for cultivated species of the human gut microbiota.</title>
        <authorList>
            <person name="Zou Y."/>
            <person name="Xue W."/>
            <person name="Luo G."/>
        </authorList>
    </citation>
    <scope>NUCLEOTIDE SEQUENCE [LARGE SCALE GENOMIC DNA]</scope>
    <source>
        <strain evidence="7 14">AF14-23</strain>
        <strain evidence="6 15">AF29-2BH</strain>
        <strain evidence="9 16">AM22-9LB</strain>
        <strain evidence="8 13">AM37-4AC</strain>
        <strain evidence="5 12">OM03-6</strain>
    </source>
</reference>
<dbReference type="NCBIfam" id="TIGR00121">
    <property type="entry name" value="birA_ligase"/>
    <property type="match status" value="1"/>
</dbReference>
<dbReference type="GO" id="GO:0009249">
    <property type="term" value="P:protein lipoylation"/>
    <property type="evidence" value="ECO:0007669"/>
    <property type="project" value="UniProtKB-ARBA"/>
</dbReference>
<evidence type="ECO:0000313" key="14">
    <source>
        <dbReference type="Proteomes" id="UP000265828"/>
    </source>
</evidence>
<keyword evidence="2" id="KW-0805">Transcription regulation</keyword>
<accession>A0A174DJ57</accession>
<evidence type="ECO:0000256" key="1">
    <source>
        <dbReference type="ARBA" id="ARBA00022598"/>
    </source>
</evidence>
<keyword evidence="2" id="KW-0678">Repressor</keyword>
<dbReference type="AlphaFoldDB" id="A0A174DJ57"/>
<dbReference type="PANTHER" id="PTHR12835:SF5">
    <property type="entry name" value="BIOTIN--PROTEIN LIGASE"/>
    <property type="match status" value="1"/>
</dbReference>
<dbReference type="HAMAP" id="MF_00978">
    <property type="entry name" value="Bifunct_BirA"/>
    <property type="match status" value="1"/>
</dbReference>
<dbReference type="EMBL" id="QRZI01000008">
    <property type="protein sequence ID" value="RGV63000.1"/>
    <property type="molecule type" value="Genomic_DNA"/>
</dbReference>
<dbReference type="SUPFAM" id="SSF46785">
    <property type="entry name" value="Winged helix' DNA-binding domain"/>
    <property type="match status" value="1"/>
</dbReference>
<dbReference type="EMBL" id="QSHL01000010">
    <property type="protein sequence ID" value="RHC04623.1"/>
    <property type="molecule type" value="Genomic_DNA"/>
</dbReference>
<dbReference type="PANTHER" id="PTHR12835">
    <property type="entry name" value="BIOTIN PROTEIN LIGASE"/>
    <property type="match status" value="1"/>
</dbReference>
<evidence type="ECO:0000259" key="3">
    <source>
        <dbReference type="PROSITE" id="PS51733"/>
    </source>
</evidence>
<feature type="binding site" evidence="2">
    <location>
        <begin position="90"/>
        <end position="92"/>
    </location>
    <ligand>
        <name>biotin</name>
        <dbReference type="ChEBI" id="CHEBI:57586"/>
    </ligand>
</feature>
<evidence type="ECO:0000256" key="2">
    <source>
        <dbReference type="HAMAP-Rule" id="MF_00978"/>
    </source>
</evidence>
<dbReference type="GO" id="GO:0005524">
    <property type="term" value="F:ATP binding"/>
    <property type="evidence" value="ECO:0007669"/>
    <property type="project" value="UniProtKB-UniRule"/>
</dbReference>
<dbReference type="EMBL" id="RCXQ01000006">
    <property type="protein sequence ID" value="RYT66945.1"/>
    <property type="molecule type" value="Genomic_DNA"/>
</dbReference>
<dbReference type="Proteomes" id="UP000095409">
    <property type="component" value="Unassembled WGS sequence"/>
</dbReference>
<name>A0A174DJ57_9FIRM</name>
<dbReference type="Gene3D" id="3.30.930.10">
    <property type="entry name" value="Bira Bifunctional Protein, Domain 2"/>
    <property type="match status" value="1"/>
</dbReference>
<keyword evidence="2" id="KW-0092">Biotin</keyword>
<dbReference type="Pfam" id="PF08279">
    <property type="entry name" value="HTH_11"/>
    <property type="match status" value="1"/>
</dbReference>
<evidence type="ECO:0000313" key="11">
    <source>
        <dbReference type="Proteomes" id="UP000095409"/>
    </source>
</evidence>
<dbReference type="GO" id="GO:0005737">
    <property type="term" value="C:cytoplasm"/>
    <property type="evidence" value="ECO:0007669"/>
    <property type="project" value="TreeGrafter"/>
</dbReference>
<evidence type="ECO:0000313" key="13">
    <source>
        <dbReference type="Proteomes" id="UP000265808"/>
    </source>
</evidence>
<reference evidence="10 17" key="3">
    <citation type="journal article" date="2019" name="Science, e1252229">
        <title>Invertible promoters mediate bacterial phase variation, antibiotic resistance, and host adaptation in the gut.</title>
        <authorList>
            <person name="Jiang X."/>
            <person name="Hall A.B."/>
            <person name="Arthur T.D."/>
            <person name="Plichta D.R."/>
            <person name="Covington C.T."/>
            <person name="Poyet M."/>
            <person name="Crothers J."/>
            <person name="Moses P.L."/>
            <person name="Tolonen A.C."/>
            <person name="Vlamakis H."/>
            <person name="Alm E.J."/>
            <person name="Xavier R.J."/>
        </authorList>
    </citation>
    <scope>NUCLEOTIDE SEQUENCE [LARGE SCALE GENOMIC DNA]</scope>
    <source>
        <strain evidence="10">Af_0058</strain>
        <strain evidence="17">af_0058</strain>
    </source>
</reference>
<dbReference type="PROSITE" id="PS51733">
    <property type="entry name" value="BPL_LPL_CATALYTIC"/>
    <property type="match status" value="1"/>
</dbReference>
<dbReference type="GO" id="GO:0006355">
    <property type="term" value="P:regulation of DNA-templated transcription"/>
    <property type="evidence" value="ECO:0007669"/>
    <property type="project" value="UniProtKB-UniRule"/>
</dbReference>
<evidence type="ECO:0000313" key="7">
    <source>
        <dbReference type="EMBL" id="RGV63000.1"/>
    </source>
</evidence>
<evidence type="ECO:0000313" key="9">
    <source>
        <dbReference type="EMBL" id="RHG16147.1"/>
    </source>
</evidence>
<dbReference type="EMBL" id="CYZD01000007">
    <property type="protein sequence ID" value="CUO23940.1"/>
    <property type="molecule type" value="Genomic_DNA"/>
</dbReference>
<evidence type="ECO:0000313" key="12">
    <source>
        <dbReference type="Proteomes" id="UP000261105"/>
    </source>
</evidence>
<feature type="binding site" evidence="2">
    <location>
        <position position="115"/>
    </location>
    <ligand>
        <name>biotin</name>
        <dbReference type="ChEBI" id="CHEBI:57586"/>
    </ligand>
</feature>
<dbReference type="Pfam" id="PF03099">
    <property type="entry name" value="BPL_LplA_LipB"/>
    <property type="match status" value="1"/>
</dbReference>
<dbReference type="InterPro" id="IPR030855">
    <property type="entry name" value="Bifunct_BirA"/>
</dbReference>
<keyword evidence="1 2" id="KW-0436">Ligase</keyword>
<proteinExistence type="inferred from homology"/>
<evidence type="ECO:0000313" key="5">
    <source>
        <dbReference type="EMBL" id="RGN87549.1"/>
    </source>
</evidence>
<feature type="binding site" evidence="2">
    <location>
        <position position="186"/>
    </location>
    <ligand>
        <name>biotin</name>
        <dbReference type="ChEBI" id="CHEBI:57586"/>
    </ligand>
</feature>
<dbReference type="Proteomes" id="UP000265808">
    <property type="component" value="Unassembled WGS sequence"/>
</dbReference>
<organism evidence="4 11">
    <name type="scientific">Blautia obeum</name>
    <dbReference type="NCBI Taxonomy" id="40520"/>
    <lineage>
        <taxon>Bacteria</taxon>
        <taxon>Bacillati</taxon>
        <taxon>Bacillota</taxon>
        <taxon>Clostridia</taxon>
        <taxon>Lachnospirales</taxon>
        <taxon>Lachnospiraceae</taxon>
        <taxon>Blautia</taxon>
    </lineage>
</organism>
<dbReference type="EMBL" id="QRSS01000010">
    <property type="protein sequence ID" value="RGQ04507.1"/>
    <property type="molecule type" value="Genomic_DNA"/>
</dbReference>
<sequence length="322" mass="35193">MTVKSRLLEILEKEKGETLSGEKLAEELHCTRAAIWKAVKSLREEGYMIEAGPNKGYMLVKANDRLSVEAIRPFLSFPEVYIKVYQEVDSTNRAAKAAAVTGEAGHGSFVLAGCQTEGRGRRGRSFYSPQDAGIYLSVILEPKGSLQESLLLTAEAAVAVYRAVKKITGVELDIKWVNDLYHNGKKVCGILTEAVTDFESGNIEFAVVGIGLNIFEAADGYPDSLKGIAGGIYENREAAGELDRSRLAAEIVNALLEETRELRLPQEYIEHNLVPGREICISDGDKIRRAKALEICPDGRLKVEEADGSLSVLSYGEVSIII</sequence>
<feature type="binding site" evidence="2">
    <location>
        <begin position="119"/>
        <end position="121"/>
    </location>
    <ligand>
        <name>biotin</name>
        <dbReference type="ChEBI" id="CHEBI:57586"/>
    </ligand>
</feature>
<comment type="similarity">
    <text evidence="2">Belongs to the biotin--protein ligase family.</text>
</comment>
<evidence type="ECO:0000313" key="4">
    <source>
        <dbReference type="EMBL" id="CUO23940.1"/>
    </source>
</evidence>
<dbReference type="EMBL" id="QSUZ01000009">
    <property type="protein sequence ID" value="RGN87549.1"/>
    <property type="molecule type" value="Genomic_DNA"/>
</dbReference>
<evidence type="ECO:0000313" key="10">
    <source>
        <dbReference type="EMBL" id="RYT66945.1"/>
    </source>
</evidence>
<keyword evidence="2" id="KW-0238">DNA-binding</keyword>
<dbReference type="GO" id="GO:0004077">
    <property type="term" value="F:biotin--[biotin carboxyl-carrier protein] ligase activity"/>
    <property type="evidence" value="ECO:0007669"/>
    <property type="project" value="UniProtKB-UniRule"/>
</dbReference>
<evidence type="ECO:0000313" key="16">
    <source>
        <dbReference type="Proteomes" id="UP000284220"/>
    </source>
</evidence>
<dbReference type="Proteomes" id="UP000265828">
    <property type="component" value="Unassembled WGS sequence"/>
</dbReference>
<evidence type="ECO:0000313" key="8">
    <source>
        <dbReference type="EMBL" id="RHC04623.1"/>
    </source>
</evidence>
<dbReference type="InterPro" id="IPR013196">
    <property type="entry name" value="HTH_11"/>
</dbReference>
<dbReference type="SUPFAM" id="SSF55681">
    <property type="entry name" value="Class II aaRS and biotin synthetases"/>
    <property type="match status" value="1"/>
</dbReference>
<dbReference type="InterPro" id="IPR036390">
    <property type="entry name" value="WH_DNA-bd_sf"/>
</dbReference>
<feature type="DNA-binding region" description="H-T-H motif" evidence="2">
    <location>
        <begin position="21"/>
        <end position="40"/>
    </location>
</feature>
<keyword evidence="2" id="KW-0804">Transcription</keyword>
<comment type="function">
    <text evidence="2">Acts both as a biotin--[acetyl-CoA-carboxylase] ligase and a repressor.</text>
</comment>
<dbReference type="EC" id="6.3.4.15" evidence="2"/>
<dbReference type="Proteomes" id="UP000261105">
    <property type="component" value="Unassembled WGS sequence"/>
</dbReference>
<dbReference type="RefSeq" id="WP_022388512.1">
    <property type="nucleotide sequence ID" value="NZ_CYZD01000007.1"/>
</dbReference>
<protein>
    <recommendedName>
        <fullName evidence="2">Bifunctional ligase/repressor BirA</fullName>
    </recommendedName>
    <alternativeName>
        <fullName evidence="2">Biotin--[acetyl-CoA-carboxylase] ligase</fullName>
        <ecNumber evidence="2">6.3.4.15</ecNumber>
    </alternativeName>
    <alternativeName>
        <fullName evidence="2">Biotin--protein ligase</fullName>
    </alternativeName>
    <alternativeName>
        <fullName evidence="2">Biotin-[acetyl-CoA carboxylase] synthetase</fullName>
    </alternativeName>
</protein>
<dbReference type="EMBL" id="QRHZ01000007">
    <property type="protein sequence ID" value="RHG16147.1"/>
    <property type="molecule type" value="Genomic_DNA"/>
</dbReference>
<dbReference type="InterPro" id="IPR004143">
    <property type="entry name" value="BPL_LPL_catalytic"/>
</dbReference>
<keyword evidence="2" id="KW-0067">ATP-binding</keyword>
<dbReference type="InterPro" id="IPR045864">
    <property type="entry name" value="aa-tRNA-synth_II/BPL/LPL"/>
</dbReference>
<dbReference type="InterPro" id="IPR036388">
    <property type="entry name" value="WH-like_DNA-bd_sf"/>
</dbReference>
<gene>
    <name evidence="4" type="primary">birA_1</name>
    <name evidence="2" type="synonym">birA</name>
    <name evidence="9" type="ORF">DW272_13390</name>
    <name evidence="8" type="ORF">DW859_13280</name>
    <name evidence="7" type="ORF">DWW07_11875</name>
    <name evidence="6" type="ORF">DWZ12_10025</name>
    <name evidence="5" type="ORF">DXB38_08650</name>
    <name evidence="10" type="ORF">EAI82_08250</name>
    <name evidence="4" type="ORF">ERS852394_01755</name>
</gene>
<evidence type="ECO:0000313" key="17">
    <source>
        <dbReference type="Proteomes" id="UP000293506"/>
    </source>
</evidence>
<dbReference type="Gene3D" id="1.10.10.10">
    <property type="entry name" value="Winged helix-like DNA-binding domain superfamily/Winged helix DNA-binding domain"/>
    <property type="match status" value="1"/>
</dbReference>
<dbReference type="Proteomes" id="UP000293506">
    <property type="component" value="Unassembled WGS sequence"/>
</dbReference>
<dbReference type="CDD" id="cd16442">
    <property type="entry name" value="BPL"/>
    <property type="match status" value="1"/>
</dbReference>
<evidence type="ECO:0000313" key="6">
    <source>
        <dbReference type="EMBL" id="RGQ04507.1"/>
    </source>
</evidence>
<keyword evidence="2" id="KW-0547">Nucleotide-binding</keyword>